<sequence length="186" mass="21177">MNIGRNSRFFISIHRTVRHMTSCFLCHSTGFSQIDQIFLRGGRPGERKTSGYNIAAEDMATLVPAVTNDLGAKLLQKQCTEVNRGWSLSDSNQVIRTSRVLLAVWCQQWFQFSFEAVVVVVVVCRWTSKRFHGHGMAVMVEDCHTANPLISTTATTTVSMRNRMHINFQDRLQLCWSLVHCLPDEE</sequence>
<comment type="caution">
    <text evidence="1">The sequence shown here is derived from an EMBL/GenBank/DDBJ whole genome shotgun (WGS) entry which is preliminary data.</text>
</comment>
<dbReference type="EMBL" id="JBBPBN010000065">
    <property type="protein sequence ID" value="KAK8986188.1"/>
    <property type="molecule type" value="Genomic_DNA"/>
</dbReference>
<reference evidence="1 2" key="1">
    <citation type="journal article" date="2024" name="G3 (Bethesda)">
        <title>Genome assembly of Hibiscus sabdariffa L. provides insights into metabolisms of medicinal natural products.</title>
        <authorList>
            <person name="Kim T."/>
        </authorList>
    </citation>
    <scope>NUCLEOTIDE SEQUENCE [LARGE SCALE GENOMIC DNA]</scope>
    <source>
        <strain evidence="1">TK-2024</strain>
        <tissue evidence="1">Old leaves</tissue>
    </source>
</reference>
<keyword evidence="2" id="KW-1185">Reference proteome</keyword>
<organism evidence="1 2">
    <name type="scientific">Hibiscus sabdariffa</name>
    <name type="common">roselle</name>
    <dbReference type="NCBI Taxonomy" id="183260"/>
    <lineage>
        <taxon>Eukaryota</taxon>
        <taxon>Viridiplantae</taxon>
        <taxon>Streptophyta</taxon>
        <taxon>Embryophyta</taxon>
        <taxon>Tracheophyta</taxon>
        <taxon>Spermatophyta</taxon>
        <taxon>Magnoliopsida</taxon>
        <taxon>eudicotyledons</taxon>
        <taxon>Gunneridae</taxon>
        <taxon>Pentapetalae</taxon>
        <taxon>rosids</taxon>
        <taxon>malvids</taxon>
        <taxon>Malvales</taxon>
        <taxon>Malvaceae</taxon>
        <taxon>Malvoideae</taxon>
        <taxon>Hibiscus</taxon>
    </lineage>
</organism>
<name>A0ABR2PCP8_9ROSI</name>
<evidence type="ECO:0000313" key="2">
    <source>
        <dbReference type="Proteomes" id="UP001396334"/>
    </source>
</evidence>
<protein>
    <submittedName>
        <fullName evidence="1">Uncharacterized protein</fullName>
    </submittedName>
</protein>
<proteinExistence type="predicted"/>
<accession>A0ABR2PCP8</accession>
<evidence type="ECO:0000313" key="1">
    <source>
        <dbReference type="EMBL" id="KAK8986188.1"/>
    </source>
</evidence>
<gene>
    <name evidence="1" type="ORF">V6N11_082463</name>
</gene>
<dbReference type="Proteomes" id="UP001396334">
    <property type="component" value="Unassembled WGS sequence"/>
</dbReference>